<gene>
    <name evidence="2" type="ordered locus">Bfae_14100</name>
</gene>
<reference evidence="2 3" key="1">
    <citation type="journal article" date="2009" name="Stand. Genomic Sci.">
        <title>Complete genome sequence of Brachybacterium faecium type strain (Schefferle 6-10).</title>
        <authorList>
            <person name="Lapidus A."/>
            <person name="Pukall R."/>
            <person name="Labuttii K."/>
            <person name="Copeland A."/>
            <person name="Del Rio T.G."/>
            <person name="Nolan M."/>
            <person name="Chen F."/>
            <person name="Lucas S."/>
            <person name="Tice H."/>
            <person name="Cheng J.F."/>
            <person name="Bruce D."/>
            <person name="Goodwin L."/>
            <person name="Pitluck S."/>
            <person name="Rohde M."/>
            <person name="Goker M."/>
            <person name="Pati A."/>
            <person name="Ivanova N."/>
            <person name="Mavrommatis K."/>
            <person name="Chen A."/>
            <person name="Palaniappan K."/>
            <person name="D'haeseleer P."/>
            <person name="Chain P."/>
            <person name="Bristow J."/>
            <person name="Eisen J.A."/>
            <person name="Markowitz V."/>
            <person name="Hugenholtz P."/>
            <person name="Kyrpides N.C."/>
            <person name="Klenk H.P."/>
        </authorList>
    </citation>
    <scope>NUCLEOTIDE SEQUENCE [LARGE SCALE GENOMIC DNA]</scope>
    <source>
        <strain evidence="3">ATCC 43885 / DSM 4810 / JCM 11609 / LMG 19847 / NBRC 14762 / NCIMB 9860 / 6-10</strain>
    </source>
</reference>
<dbReference type="OrthoDB" id="4794507at2"/>
<dbReference type="eggNOG" id="ENOG5031DZC">
    <property type="taxonomic scope" value="Bacteria"/>
</dbReference>
<keyword evidence="1" id="KW-0472">Membrane</keyword>
<dbReference type="AlphaFoldDB" id="C7MCD4"/>
<evidence type="ECO:0000256" key="1">
    <source>
        <dbReference type="SAM" id="Phobius"/>
    </source>
</evidence>
<evidence type="ECO:0000313" key="3">
    <source>
        <dbReference type="Proteomes" id="UP000001919"/>
    </source>
</evidence>
<evidence type="ECO:0000313" key="2">
    <source>
        <dbReference type="EMBL" id="ACU85241.1"/>
    </source>
</evidence>
<keyword evidence="3" id="KW-1185">Reference proteome</keyword>
<dbReference type="PATRIC" id="fig|446465.5.peg.1403"/>
<dbReference type="HOGENOM" id="CLU_2380527_0_0_11"/>
<keyword evidence="1" id="KW-1133">Transmembrane helix</keyword>
<proteinExistence type="predicted"/>
<organism evidence="2 3">
    <name type="scientific">Brachybacterium faecium (strain ATCC 43885 / DSM 4810 / JCM 11609 / LMG 19847 / NBRC 14762 / NCIMB 9860 / 6-10)</name>
    <dbReference type="NCBI Taxonomy" id="446465"/>
    <lineage>
        <taxon>Bacteria</taxon>
        <taxon>Bacillati</taxon>
        <taxon>Actinomycetota</taxon>
        <taxon>Actinomycetes</taxon>
        <taxon>Micrococcales</taxon>
        <taxon>Dermabacteraceae</taxon>
        <taxon>Brachybacterium</taxon>
    </lineage>
</organism>
<feature type="transmembrane region" description="Helical" evidence="1">
    <location>
        <begin position="71"/>
        <end position="90"/>
    </location>
</feature>
<feature type="transmembrane region" description="Helical" evidence="1">
    <location>
        <begin position="20"/>
        <end position="38"/>
    </location>
</feature>
<keyword evidence="1" id="KW-0812">Transmembrane</keyword>
<name>C7MCD4_BRAFD</name>
<dbReference type="KEGG" id="bfa:Bfae_14100"/>
<sequence>MNHPAQRPDPSQRSGGSPTVSPFMIPLLFVGIVIGFLAGYFFPGWGLIAVAAVLLLAVSAVLRGWSRDGATGAVVGVVLGYGGILLVALFRGVL</sequence>
<protein>
    <submittedName>
        <fullName evidence="2">Uncharacterized protein</fullName>
    </submittedName>
</protein>
<feature type="transmembrane region" description="Helical" evidence="1">
    <location>
        <begin position="45"/>
        <end position="65"/>
    </location>
</feature>
<dbReference type="Proteomes" id="UP000001919">
    <property type="component" value="Chromosome"/>
</dbReference>
<dbReference type="EMBL" id="CP001643">
    <property type="protein sequence ID" value="ACU85241.1"/>
    <property type="molecule type" value="Genomic_DNA"/>
</dbReference>
<accession>C7MCD4</accession>
<dbReference type="STRING" id="446465.Bfae_14100"/>